<proteinExistence type="predicted"/>
<evidence type="ECO:0000313" key="1">
    <source>
        <dbReference type="EMBL" id="AIA88623.1"/>
    </source>
</evidence>
<organism evidence="1">
    <name type="scientific">uncultured Xylella fastidiosa</name>
    <dbReference type="NCBI Taxonomy" id="329530"/>
    <lineage>
        <taxon>Bacteria</taxon>
        <taxon>Pseudomonadati</taxon>
        <taxon>Pseudomonadota</taxon>
        <taxon>Gammaproteobacteria</taxon>
        <taxon>Lysobacterales</taxon>
        <taxon>Lysobacteraceae</taxon>
        <taxon>Xylella</taxon>
    </lineage>
</organism>
<protein>
    <submittedName>
        <fullName evidence="1">CAZy families GT4 protein</fullName>
    </submittedName>
</protein>
<dbReference type="Gene3D" id="3.40.50.2000">
    <property type="entry name" value="Glycogen Phosphorylase B"/>
    <property type="match status" value="1"/>
</dbReference>
<accession>A0A060BW27</accession>
<dbReference type="SUPFAM" id="SSF53756">
    <property type="entry name" value="UDP-Glycosyltransferase/glycogen phosphorylase"/>
    <property type="match status" value="1"/>
</dbReference>
<name>A0A060BW27_XYLFS</name>
<dbReference type="AlphaFoldDB" id="A0A060BW27"/>
<feature type="non-terminal residue" evidence="1">
    <location>
        <position position="119"/>
    </location>
</feature>
<dbReference type="EMBL" id="KF121338">
    <property type="protein sequence ID" value="AIA88623.1"/>
    <property type="molecule type" value="Genomic_DNA"/>
</dbReference>
<reference evidence="1" key="1">
    <citation type="journal article" date="2013" name="Environ. Microbiol.">
        <title>Seasonally variable intestinal metagenomes of the red palm weevil (Rhynchophorus ferrugineus).</title>
        <authorList>
            <person name="Jia S."/>
            <person name="Zhang X."/>
            <person name="Zhang G."/>
            <person name="Yin A."/>
            <person name="Zhang S."/>
            <person name="Li F."/>
            <person name="Wang L."/>
            <person name="Zhao D."/>
            <person name="Yun Q."/>
            <person name="Tala"/>
            <person name="Wang J."/>
            <person name="Sun G."/>
            <person name="Baabdullah M."/>
            <person name="Yu X."/>
            <person name="Hu S."/>
            <person name="Al-Mssallem I.S."/>
            <person name="Yu J."/>
        </authorList>
    </citation>
    <scope>NUCLEOTIDE SEQUENCE</scope>
</reference>
<sequence>MDALSLDPACVTNIAAAVDPEFRPLGSDGVASAALETRFSIRRPFVLYAGGCDPRKNLSGLIRAYAGLSDDLRVAHQLVLAGKMPADNVEQLRIEAREAGLGEEELIFTGTSATKSCWT</sequence>